<dbReference type="Proteomes" id="UP000649617">
    <property type="component" value="Unassembled WGS sequence"/>
</dbReference>
<dbReference type="PROSITE" id="PS50067">
    <property type="entry name" value="KINESIN_MOTOR_2"/>
    <property type="match status" value="1"/>
</dbReference>
<dbReference type="GO" id="GO:0008017">
    <property type="term" value="F:microtubule binding"/>
    <property type="evidence" value="ECO:0007669"/>
    <property type="project" value="InterPro"/>
</dbReference>
<dbReference type="Pfam" id="PF16796">
    <property type="entry name" value="Microtub_bd"/>
    <property type="match status" value="1"/>
</dbReference>
<comment type="similarity">
    <text evidence="1">Belongs to the TRAFAC class myosin-kinesin ATPase superfamily. Kinesin family.</text>
</comment>
<reference evidence="3" key="1">
    <citation type="submission" date="2021-02" db="EMBL/GenBank/DDBJ databases">
        <authorList>
            <person name="Dougan E. K."/>
            <person name="Rhodes N."/>
            <person name="Thang M."/>
            <person name="Chan C."/>
        </authorList>
    </citation>
    <scope>NUCLEOTIDE SEQUENCE</scope>
</reference>
<dbReference type="EMBL" id="CAJNIZ010000003">
    <property type="protein sequence ID" value="CAE7150875.1"/>
    <property type="molecule type" value="Genomic_DNA"/>
</dbReference>
<dbReference type="PANTHER" id="PTHR47972:SF16">
    <property type="entry name" value="KINESIN-LIKE PROTEIN"/>
    <property type="match status" value="1"/>
</dbReference>
<dbReference type="InterPro" id="IPR027417">
    <property type="entry name" value="P-loop_NTPase"/>
</dbReference>
<dbReference type="GO" id="GO:0003777">
    <property type="term" value="F:microtubule motor activity"/>
    <property type="evidence" value="ECO:0007669"/>
    <property type="project" value="InterPro"/>
</dbReference>
<comment type="caution">
    <text evidence="1">Lacks conserved residue(s) required for the propagation of feature annotation.</text>
</comment>
<name>A0A812IQ37_SYMPI</name>
<dbReference type="InterPro" id="IPR036961">
    <property type="entry name" value="Kinesin_motor_dom_sf"/>
</dbReference>
<evidence type="ECO:0000256" key="1">
    <source>
        <dbReference type="PROSITE-ProRule" id="PRU00283"/>
    </source>
</evidence>
<dbReference type="GO" id="GO:0005524">
    <property type="term" value="F:ATP binding"/>
    <property type="evidence" value="ECO:0007669"/>
    <property type="project" value="InterPro"/>
</dbReference>
<comment type="caution">
    <text evidence="3">The sequence shown here is derived from an EMBL/GenBank/DDBJ whole genome shotgun (WGS) entry which is preliminary data.</text>
</comment>
<proteinExistence type="inferred from homology"/>
<gene>
    <name evidence="3" type="primary">KIN14I</name>
    <name evidence="3" type="ORF">SPIL2461_LOCUS189</name>
</gene>
<sequence length="123" mass="14110">MNLTDFLKQLNSKVDSLSAQLTQLEARFMEEQLIRKKYHNQIQDMKGTIRVFCRFRPLGKREQENGDVTVLHKADAFSVDLQRGAPHNDSRRFEFDAVFGSDSSQEEVFGDCRGLRKVPTSSA</sequence>
<feature type="domain" description="Kinesin motor" evidence="2">
    <location>
        <begin position="48"/>
        <end position="123"/>
    </location>
</feature>
<keyword evidence="4" id="KW-1185">Reference proteome</keyword>
<dbReference type="InterPro" id="IPR027640">
    <property type="entry name" value="Kinesin-like_fam"/>
</dbReference>
<dbReference type="PANTHER" id="PTHR47972">
    <property type="entry name" value="KINESIN-LIKE PROTEIN KLP-3"/>
    <property type="match status" value="1"/>
</dbReference>
<evidence type="ECO:0000259" key="2">
    <source>
        <dbReference type="PROSITE" id="PS50067"/>
    </source>
</evidence>
<protein>
    <submittedName>
        <fullName evidence="3">KIN14I protein</fullName>
    </submittedName>
</protein>
<dbReference type="InterPro" id="IPR001752">
    <property type="entry name" value="Kinesin_motor_dom"/>
</dbReference>
<evidence type="ECO:0000313" key="4">
    <source>
        <dbReference type="Proteomes" id="UP000649617"/>
    </source>
</evidence>
<dbReference type="SUPFAM" id="SSF52540">
    <property type="entry name" value="P-loop containing nucleoside triphosphate hydrolases"/>
    <property type="match status" value="1"/>
</dbReference>
<accession>A0A812IQ37</accession>
<dbReference type="Gene3D" id="3.40.850.10">
    <property type="entry name" value="Kinesin motor domain"/>
    <property type="match status" value="1"/>
</dbReference>
<dbReference type="AlphaFoldDB" id="A0A812IQ37"/>
<dbReference type="OrthoDB" id="3176171at2759"/>
<organism evidence="3 4">
    <name type="scientific">Symbiodinium pilosum</name>
    <name type="common">Dinoflagellate</name>
    <dbReference type="NCBI Taxonomy" id="2952"/>
    <lineage>
        <taxon>Eukaryota</taxon>
        <taxon>Sar</taxon>
        <taxon>Alveolata</taxon>
        <taxon>Dinophyceae</taxon>
        <taxon>Suessiales</taxon>
        <taxon>Symbiodiniaceae</taxon>
        <taxon>Symbiodinium</taxon>
    </lineage>
</organism>
<dbReference type="InterPro" id="IPR031852">
    <property type="entry name" value="Vik1/Cik1_MT-bd"/>
</dbReference>
<evidence type="ECO:0000313" key="3">
    <source>
        <dbReference type="EMBL" id="CAE7150875.1"/>
    </source>
</evidence>
<dbReference type="GO" id="GO:0007018">
    <property type="term" value="P:microtubule-based movement"/>
    <property type="evidence" value="ECO:0007669"/>
    <property type="project" value="InterPro"/>
</dbReference>